<feature type="signal peptide" evidence="1">
    <location>
        <begin position="1"/>
        <end position="19"/>
    </location>
</feature>
<keyword evidence="3" id="KW-1185">Reference proteome</keyword>
<dbReference type="Proteomes" id="UP001162031">
    <property type="component" value="Unassembled WGS sequence"/>
</dbReference>
<gene>
    <name evidence="2" type="ORF">HBR001_LOCUS7480</name>
</gene>
<proteinExistence type="predicted"/>
<evidence type="ECO:0000313" key="3">
    <source>
        <dbReference type="Proteomes" id="UP001162031"/>
    </source>
</evidence>
<protein>
    <submittedName>
        <fullName evidence="2">Uncharacterized protein</fullName>
    </submittedName>
</protein>
<dbReference type="EMBL" id="CANTFL010001372">
    <property type="protein sequence ID" value="CAI5738419.1"/>
    <property type="molecule type" value="Genomic_DNA"/>
</dbReference>
<sequence length="136" mass="14863">MTVTRTFALLAGLALHSSAAELRRDDSEPLVGGYGDPQPIVESDVDFLVTYLSDPLSYSEDVSTRICFTAFYTVQQQTVSGTNFRYRVKGCPVTSPAELGTCRNENSNCGGSPYDVVVYSQPWTNTLYVSSITKVV</sequence>
<comment type="caution">
    <text evidence="2">The sequence shown here is derived from an EMBL/GenBank/DDBJ whole genome shotgun (WGS) entry which is preliminary data.</text>
</comment>
<feature type="chain" id="PRO_5044021396" evidence="1">
    <location>
        <begin position="20"/>
        <end position="136"/>
    </location>
</feature>
<organism evidence="2 3">
    <name type="scientific">Hyaloperonospora brassicae</name>
    <name type="common">Brassica downy mildew</name>
    <name type="synonym">Peronospora brassicae</name>
    <dbReference type="NCBI Taxonomy" id="162125"/>
    <lineage>
        <taxon>Eukaryota</taxon>
        <taxon>Sar</taxon>
        <taxon>Stramenopiles</taxon>
        <taxon>Oomycota</taxon>
        <taxon>Peronosporomycetes</taxon>
        <taxon>Peronosporales</taxon>
        <taxon>Peronosporaceae</taxon>
        <taxon>Hyaloperonospora</taxon>
    </lineage>
</organism>
<dbReference type="Gene3D" id="3.10.450.10">
    <property type="match status" value="1"/>
</dbReference>
<accession>A0AAV0UNH9</accession>
<reference evidence="2" key="1">
    <citation type="submission" date="2022-12" db="EMBL/GenBank/DDBJ databases">
        <authorList>
            <person name="Webb A."/>
        </authorList>
    </citation>
    <scope>NUCLEOTIDE SEQUENCE</scope>
    <source>
        <strain evidence="2">Hp1</strain>
    </source>
</reference>
<name>A0AAV0UNH9_HYABA</name>
<evidence type="ECO:0000313" key="2">
    <source>
        <dbReference type="EMBL" id="CAI5738419.1"/>
    </source>
</evidence>
<evidence type="ECO:0000256" key="1">
    <source>
        <dbReference type="SAM" id="SignalP"/>
    </source>
</evidence>
<dbReference type="SUPFAM" id="SSF54403">
    <property type="entry name" value="Cystatin/monellin"/>
    <property type="match status" value="1"/>
</dbReference>
<dbReference type="InterPro" id="IPR046350">
    <property type="entry name" value="Cystatin_sf"/>
</dbReference>
<dbReference type="AlphaFoldDB" id="A0AAV0UNH9"/>
<keyword evidence="1" id="KW-0732">Signal</keyword>